<evidence type="ECO:0000313" key="4">
    <source>
        <dbReference type="Proteomes" id="UP001377567"/>
    </source>
</evidence>
<dbReference type="Proteomes" id="UP001377567">
    <property type="component" value="Unassembled WGS sequence"/>
</dbReference>
<proteinExistence type="inferred from homology"/>
<evidence type="ECO:0000256" key="1">
    <source>
        <dbReference type="ARBA" id="ARBA00010348"/>
    </source>
</evidence>
<dbReference type="Gene3D" id="3.30.900.10">
    <property type="entry name" value="HORMA domain"/>
    <property type="match status" value="1"/>
</dbReference>
<dbReference type="InterPro" id="IPR003511">
    <property type="entry name" value="HORMA_dom"/>
</dbReference>
<dbReference type="InterPro" id="IPR036570">
    <property type="entry name" value="HORMA_dom_sf"/>
</dbReference>
<accession>A0AAV5S0W2</accession>
<evidence type="ECO:0000259" key="2">
    <source>
        <dbReference type="PROSITE" id="PS50815"/>
    </source>
</evidence>
<dbReference type="PROSITE" id="PS50815">
    <property type="entry name" value="HORMA"/>
    <property type="match status" value="1"/>
</dbReference>
<name>A0AAV5S0W2_MAUHU</name>
<gene>
    <name evidence="3" type="ORF">DAKH74_033270</name>
</gene>
<sequence>MNKWLNKWLRVYLKCYINLILYYRNVYPQTTFDLTTFQGFNLPQHIPINRHEGLQKYIEELITDLISKLNHIYRVGICIIGGKDGYCIEKYALDFGEFQHFSDKEKEERQMSLIKETDVFDEFRSSLNSLISKLEKMDKIVDNSVTFEIVINTLEMNLGHGVVDTITNREDDETLQFERDTNWVKMKEDENLPNPEMVKNALAEEDGIIVSQPEHRSQIQRPKIRMTALAGCDIGPFVIHNYIEKLIMDTEATYGVYKDASFISSFT</sequence>
<dbReference type="PANTHER" id="PTHR11842:SF10">
    <property type="entry name" value="MITOTIC SPINDLE ASSEMBLY CHECKPOINT PROTEIN MAD2B"/>
    <property type="match status" value="1"/>
</dbReference>
<evidence type="ECO:0000313" key="3">
    <source>
        <dbReference type="EMBL" id="GMM56711.1"/>
    </source>
</evidence>
<reference evidence="3 4" key="1">
    <citation type="journal article" date="2023" name="Elife">
        <title>Identification of key yeast species and microbe-microbe interactions impacting larval growth of Drosophila in the wild.</title>
        <authorList>
            <person name="Mure A."/>
            <person name="Sugiura Y."/>
            <person name="Maeda R."/>
            <person name="Honda K."/>
            <person name="Sakurai N."/>
            <person name="Takahashi Y."/>
            <person name="Watada M."/>
            <person name="Katoh T."/>
            <person name="Gotoh A."/>
            <person name="Gotoh Y."/>
            <person name="Taniguchi I."/>
            <person name="Nakamura K."/>
            <person name="Hayashi T."/>
            <person name="Katayama T."/>
            <person name="Uemura T."/>
            <person name="Hattori Y."/>
        </authorList>
    </citation>
    <scope>NUCLEOTIDE SEQUENCE [LARGE SCALE GENOMIC DNA]</scope>
    <source>
        <strain evidence="3 4">KH-74</strain>
    </source>
</reference>
<dbReference type="PANTHER" id="PTHR11842">
    <property type="entry name" value="MITOTIC SPINDLE ASSEMBLY CHECKPOINT PROTEIN MAD2"/>
    <property type="match status" value="1"/>
</dbReference>
<dbReference type="EMBL" id="BTGD01000010">
    <property type="protein sequence ID" value="GMM56711.1"/>
    <property type="molecule type" value="Genomic_DNA"/>
</dbReference>
<dbReference type="GO" id="GO:0016035">
    <property type="term" value="C:zeta DNA polymerase complex"/>
    <property type="evidence" value="ECO:0007669"/>
    <property type="project" value="TreeGrafter"/>
</dbReference>
<comment type="caution">
    <text evidence="3">The sequence shown here is derived from an EMBL/GenBank/DDBJ whole genome shotgun (WGS) entry which is preliminary data.</text>
</comment>
<dbReference type="Pfam" id="PF02301">
    <property type="entry name" value="HORMA"/>
    <property type="match status" value="1"/>
</dbReference>
<dbReference type="InterPro" id="IPR045091">
    <property type="entry name" value="Mad2-like"/>
</dbReference>
<dbReference type="AlphaFoldDB" id="A0AAV5S0W2"/>
<keyword evidence="4" id="KW-1185">Reference proteome</keyword>
<comment type="similarity">
    <text evidence="1">Belongs to the MAD2 family.</text>
</comment>
<feature type="domain" description="HORMA" evidence="2">
    <location>
        <begin position="3"/>
        <end position="209"/>
    </location>
</feature>
<protein>
    <submittedName>
        <fullName evidence="3">Rev7 protein</fullName>
    </submittedName>
</protein>
<dbReference type="SUPFAM" id="SSF56019">
    <property type="entry name" value="The spindle assembly checkpoint protein mad2"/>
    <property type="match status" value="1"/>
</dbReference>
<organism evidence="3 4">
    <name type="scientific">Maudiozyma humilis</name>
    <name type="common">Sour dough yeast</name>
    <name type="synonym">Kazachstania humilis</name>
    <dbReference type="NCBI Taxonomy" id="51915"/>
    <lineage>
        <taxon>Eukaryota</taxon>
        <taxon>Fungi</taxon>
        <taxon>Dikarya</taxon>
        <taxon>Ascomycota</taxon>
        <taxon>Saccharomycotina</taxon>
        <taxon>Saccharomycetes</taxon>
        <taxon>Saccharomycetales</taxon>
        <taxon>Saccharomycetaceae</taxon>
        <taxon>Maudiozyma</taxon>
    </lineage>
</organism>